<dbReference type="Gene3D" id="3.90.550.10">
    <property type="entry name" value="Spore Coat Polysaccharide Biosynthesis Protein SpsA, Chain A"/>
    <property type="match status" value="1"/>
</dbReference>
<feature type="transmembrane region" description="Helical" evidence="12">
    <location>
        <begin position="469"/>
        <end position="487"/>
    </location>
</feature>
<dbReference type="Proteomes" id="UP000033519">
    <property type="component" value="Unassembled WGS sequence"/>
</dbReference>
<feature type="domain" description="Glycosyltransferase 2-like" evidence="13">
    <location>
        <begin position="163"/>
        <end position="388"/>
    </location>
</feature>
<feature type="transmembrane region" description="Helical" evidence="12">
    <location>
        <begin position="494"/>
        <end position="512"/>
    </location>
</feature>
<keyword evidence="10 12" id="KW-1133">Transmembrane helix</keyword>
<evidence type="ECO:0000259" key="13">
    <source>
        <dbReference type="Pfam" id="PF13632"/>
    </source>
</evidence>
<evidence type="ECO:0000256" key="3">
    <source>
        <dbReference type="ARBA" id="ARBA00009337"/>
    </source>
</evidence>
<keyword evidence="11 12" id="KW-0472">Membrane</keyword>
<dbReference type="SUPFAM" id="SSF53448">
    <property type="entry name" value="Nucleotide-diphospho-sugar transferases"/>
    <property type="match status" value="1"/>
</dbReference>
<dbReference type="PANTHER" id="PTHR43867">
    <property type="entry name" value="CELLULOSE SYNTHASE CATALYTIC SUBUNIT A [UDP-FORMING]"/>
    <property type="match status" value="1"/>
</dbReference>
<comment type="pathway">
    <text evidence="2">Glycan metabolism; osmoregulated periplasmic glucan (OPG) biosynthesis.</text>
</comment>
<evidence type="ECO:0000313" key="15">
    <source>
        <dbReference type="Proteomes" id="UP000033519"/>
    </source>
</evidence>
<name>A0ABR5E279_9HYPH</name>
<dbReference type="InterPro" id="IPR001173">
    <property type="entry name" value="Glyco_trans_2-like"/>
</dbReference>
<accession>A0ABR5E279</accession>
<dbReference type="InterPro" id="IPR050321">
    <property type="entry name" value="Glycosyltr_2/OpgH_subfam"/>
</dbReference>
<evidence type="ECO:0000256" key="12">
    <source>
        <dbReference type="SAM" id="Phobius"/>
    </source>
</evidence>
<protein>
    <recommendedName>
        <fullName evidence="4">Glucans biosynthesis glucosyltransferase H</fullName>
    </recommendedName>
</protein>
<evidence type="ECO:0000256" key="8">
    <source>
        <dbReference type="ARBA" id="ARBA00022679"/>
    </source>
</evidence>
<comment type="similarity">
    <text evidence="3">Belongs to the glycosyltransferase 2 family. OpgH subfamily.</text>
</comment>
<keyword evidence="6" id="KW-0997">Cell inner membrane</keyword>
<organism evidence="14 15">
    <name type="scientific">Devosia psychrophila</name>
    <dbReference type="NCBI Taxonomy" id="728005"/>
    <lineage>
        <taxon>Bacteria</taxon>
        <taxon>Pseudomonadati</taxon>
        <taxon>Pseudomonadota</taxon>
        <taxon>Alphaproteobacteria</taxon>
        <taxon>Hyphomicrobiales</taxon>
        <taxon>Devosiaceae</taxon>
        <taxon>Devosia</taxon>
    </lineage>
</organism>
<feature type="transmembrane region" description="Helical" evidence="12">
    <location>
        <begin position="25"/>
        <end position="46"/>
    </location>
</feature>
<evidence type="ECO:0000256" key="10">
    <source>
        <dbReference type="ARBA" id="ARBA00022989"/>
    </source>
</evidence>
<evidence type="ECO:0000256" key="5">
    <source>
        <dbReference type="ARBA" id="ARBA00022475"/>
    </source>
</evidence>
<dbReference type="NCBIfam" id="NF003962">
    <property type="entry name" value="PRK05454.2-5"/>
    <property type="match status" value="1"/>
</dbReference>
<evidence type="ECO:0000256" key="2">
    <source>
        <dbReference type="ARBA" id="ARBA00005001"/>
    </source>
</evidence>
<keyword evidence="8" id="KW-0808">Transferase</keyword>
<feature type="transmembrane region" description="Helical" evidence="12">
    <location>
        <begin position="375"/>
        <end position="395"/>
    </location>
</feature>
<feature type="transmembrane region" description="Helical" evidence="12">
    <location>
        <begin position="338"/>
        <end position="360"/>
    </location>
</feature>
<proteinExistence type="inferred from homology"/>
<comment type="caution">
    <text evidence="14">The sequence shown here is derived from an EMBL/GenBank/DDBJ whole genome shotgun (WGS) entry which is preliminary data.</text>
</comment>
<evidence type="ECO:0000256" key="4">
    <source>
        <dbReference type="ARBA" id="ARBA00020585"/>
    </source>
</evidence>
<dbReference type="NCBIfam" id="NF003958">
    <property type="entry name" value="PRK05454.2-1"/>
    <property type="match status" value="1"/>
</dbReference>
<evidence type="ECO:0000313" key="14">
    <source>
        <dbReference type="EMBL" id="KKC34347.1"/>
    </source>
</evidence>
<evidence type="ECO:0000256" key="1">
    <source>
        <dbReference type="ARBA" id="ARBA00004429"/>
    </source>
</evidence>
<gene>
    <name evidence="14" type="ORF">WH91_03440</name>
</gene>
<evidence type="ECO:0000256" key="6">
    <source>
        <dbReference type="ARBA" id="ARBA00022519"/>
    </source>
</evidence>
<keyword evidence="7" id="KW-0328">Glycosyltransferase</keyword>
<dbReference type="InterPro" id="IPR029044">
    <property type="entry name" value="Nucleotide-diphossugar_trans"/>
</dbReference>
<keyword evidence="9 12" id="KW-0812">Transmembrane</keyword>
<evidence type="ECO:0000256" key="11">
    <source>
        <dbReference type="ARBA" id="ARBA00023136"/>
    </source>
</evidence>
<sequence length="568" mass="61455">MLGAHVFLRLTGEGGLTAVDFLRTALVAFSGFWLVWGSSAAILGVFRPVRIDTGKSGGGPQGMTAILVPVYNEDPIATFSRIAAMNRSLVDLGISHKFHFVILSDTQVMETAAQEVVWFNRLIEEPDAIGRIFYRRRERNIGRKAGNIEDFIARSGAAYDYALILDADSLMEGATIAAMARRMDGDEQLGLLQTVPHVIHARTLFGRSLQFASTYLSPTFARGAALMAGNEGPYWGHNAMVRMRAFAACCGLPVLSGKPPFGGHILSHDYVEAALLSRGGWKVNLDPSMTGSYEEGPENLIEYAKRDRRWCQGNLQHARLVDAPGLKIWSRFTFIQGIMAYMASPLWLLLLAASVIAALFPDMPTAMPGFVNINFSAWTLIVAVAVVLLLPKFAILSRGMFDGHNRRFGGTLRSLASVLGEIVVSTLLAPTLLLLQSRSVMQVLLGIDGGWPATTRGQNWVDLKTAFHASWWIVAIAILTLGGILILAPASAVWVAPAMVPAILAPFLISITSRPTSNAGTPLLFATDSELSRPSIVDAQRAIFAAWTGQGTQDAGLITVRTAQHVTA</sequence>
<dbReference type="PANTHER" id="PTHR43867:SF5">
    <property type="entry name" value="GLUCANS BIOSYNTHESIS GLUCOSYLTRANSFERASE H"/>
    <property type="match status" value="1"/>
</dbReference>
<keyword evidence="5" id="KW-1003">Cell membrane</keyword>
<evidence type="ECO:0000256" key="7">
    <source>
        <dbReference type="ARBA" id="ARBA00022676"/>
    </source>
</evidence>
<keyword evidence="15" id="KW-1185">Reference proteome</keyword>
<dbReference type="Pfam" id="PF13632">
    <property type="entry name" value="Glyco_trans_2_3"/>
    <property type="match status" value="1"/>
</dbReference>
<dbReference type="EMBL" id="LAPV01000039">
    <property type="protein sequence ID" value="KKC34347.1"/>
    <property type="molecule type" value="Genomic_DNA"/>
</dbReference>
<evidence type="ECO:0000256" key="9">
    <source>
        <dbReference type="ARBA" id="ARBA00022692"/>
    </source>
</evidence>
<reference evidence="14 15" key="1">
    <citation type="submission" date="2015-03" db="EMBL/GenBank/DDBJ databases">
        <authorList>
            <person name="Lepp D."/>
            <person name="Hassan Y.I."/>
            <person name="Li X.-Z."/>
            <person name="Zhou T."/>
        </authorList>
    </citation>
    <scope>NUCLEOTIDE SEQUENCE [LARGE SCALE GENOMIC DNA]</scope>
    <source>
        <strain evidence="14 15">Cr7-05</strain>
    </source>
</reference>
<comment type="subcellular location">
    <subcellularLocation>
        <location evidence="1">Cell inner membrane</location>
        <topology evidence="1">Multi-pass membrane protein</topology>
    </subcellularLocation>
</comment>
<dbReference type="NCBIfam" id="NF003959">
    <property type="entry name" value="PRK05454.2-2"/>
    <property type="match status" value="1"/>
</dbReference>